<name>A0A7J6RCN7_PEROL</name>
<dbReference type="EMBL" id="JABANO010026520">
    <property type="protein sequence ID" value="KAF4718385.1"/>
    <property type="molecule type" value="Genomic_DNA"/>
</dbReference>
<comment type="caution">
    <text evidence="1">The sequence shown here is derived from an EMBL/GenBank/DDBJ whole genome shotgun (WGS) entry which is preliminary data.</text>
</comment>
<reference evidence="1 2" key="1">
    <citation type="submission" date="2020-04" db="EMBL/GenBank/DDBJ databases">
        <title>Perkinsus olseni comparative genomics.</title>
        <authorList>
            <person name="Bogema D.R."/>
        </authorList>
    </citation>
    <scope>NUCLEOTIDE SEQUENCE [LARGE SCALE GENOMIC DNA]</scope>
    <source>
        <strain evidence="1 2">ATCC PRA-207</strain>
    </source>
</reference>
<evidence type="ECO:0000313" key="1">
    <source>
        <dbReference type="EMBL" id="KAF4718385.1"/>
    </source>
</evidence>
<gene>
    <name evidence="1" type="ORF">FOZ63_004126</name>
</gene>
<protein>
    <submittedName>
        <fullName evidence="1">Uncharacterized protein</fullName>
    </submittedName>
</protein>
<dbReference type="AlphaFoldDB" id="A0A7J6RCN7"/>
<dbReference type="Proteomes" id="UP000553632">
    <property type="component" value="Unassembled WGS sequence"/>
</dbReference>
<proteinExistence type="predicted"/>
<sequence length="166" mass="18466">MSSTLGSVLISHTRRGNRECRLRPRRNGFEVPLLPRCCCTSTVCFFDISMVVSNKLHGTKREGQYNLNYSRFDGVGEERREEASQEGGKKSAIAGHVPPELKEALRLIKSGDPTAKKRANELALLAVEVISSIHWPSGWSSLRRAAIASASLCRYTMARDFSKQGR</sequence>
<organism evidence="1 2">
    <name type="scientific">Perkinsus olseni</name>
    <name type="common">Perkinsus atlanticus</name>
    <dbReference type="NCBI Taxonomy" id="32597"/>
    <lineage>
        <taxon>Eukaryota</taxon>
        <taxon>Sar</taxon>
        <taxon>Alveolata</taxon>
        <taxon>Perkinsozoa</taxon>
        <taxon>Perkinsea</taxon>
        <taxon>Perkinsida</taxon>
        <taxon>Perkinsidae</taxon>
        <taxon>Perkinsus</taxon>
    </lineage>
</organism>
<keyword evidence="2" id="KW-1185">Reference proteome</keyword>
<evidence type="ECO:0000313" key="2">
    <source>
        <dbReference type="Proteomes" id="UP000553632"/>
    </source>
</evidence>
<accession>A0A7J6RCN7</accession>